<protein>
    <submittedName>
        <fullName evidence="7">Oxidoreductase</fullName>
    </submittedName>
</protein>
<keyword evidence="4" id="KW-0809">Transit peptide</keyword>
<comment type="subcellular location">
    <subcellularLocation>
        <location evidence="1">Membrane</location>
    </subcellularLocation>
</comment>
<dbReference type="InterPro" id="IPR038532">
    <property type="entry name" value="NDUFS4-like_sf"/>
</dbReference>
<keyword evidence="6" id="KW-0472">Membrane</keyword>
<evidence type="ECO:0000256" key="3">
    <source>
        <dbReference type="ARBA" id="ARBA00022660"/>
    </source>
</evidence>
<keyword evidence="5" id="KW-0249">Electron transport</keyword>
<evidence type="ECO:0000256" key="5">
    <source>
        <dbReference type="ARBA" id="ARBA00022982"/>
    </source>
</evidence>
<dbReference type="GO" id="GO:0022900">
    <property type="term" value="P:electron transport chain"/>
    <property type="evidence" value="ECO:0007669"/>
    <property type="project" value="InterPro"/>
</dbReference>
<dbReference type="PANTHER" id="PTHR12219">
    <property type="entry name" value="NADH-UBIQUINONE OXIDOREDUCTASE"/>
    <property type="match status" value="1"/>
</dbReference>
<name>A0A0P0Z9I0_9HYPH</name>
<dbReference type="Gene3D" id="3.30.160.190">
    <property type="entry name" value="atu1810 like domain"/>
    <property type="match status" value="1"/>
</dbReference>
<keyword evidence="2" id="KW-0813">Transport</keyword>
<organism evidence="7">
    <name type="scientific">Fulvimarina pelagi</name>
    <dbReference type="NCBI Taxonomy" id="217511"/>
    <lineage>
        <taxon>Bacteria</taxon>
        <taxon>Pseudomonadati</taxon>
        <taxon>Pseudomonadota</taxon>
        <taxon>Alphaproteobacteria</taxon>
        <taxon>Hyphomicrobiales</taxon>
        <taxon>Aurantimonadaceae</taxon>
        <taxon>Fulvimarina</taxon>
    </lineage>
</organism>
<dbReference type="RefSeq" id="WP_007065644.1">
    <property type="nucleotide sequence ID" value="NZ_BBWO01000017.1"/>
</dbReference>
<evidence type="ECO:0000256" key="6">
    <source>
        <dbReference type="ARBA" id="ARBA00023136"/>
    </source>
</evidence>
<dbReference type="AlphaFoldDB" id="A0A0P0Z9I0"/>
<reference evidence="7" key="1">
    <citation type="journal article" date="2015" name="Proc. Natl. Acad. Sci. U.S.A.">
        <title>Bacterial clade with the ribosomal RNA operon on a small plasmid rather than the chromosome.</title>
        <authorList>
            <person name="Anda M."/>
            <person name="Ohtsubo Y."/>
            <person name="Okubo T."/>
            <person name="Sugawara M."/>
            <person name="Nagata Y."/>
            <person name="Tsuda M."/>
            <person name="Minamisawa K."/>
            <person name="Mitsui H."/>
        </authorList>
    </citation>
    <scope>NUCLEOTIDE SEQUENCE</scope>
    <source>
        <strain evidence="7">DSM 15513</strain>
    </source>
</reference>
<dbReference type="PANTHER" id="PTHR12219:SF8">
    <property type="entry name" value="NADH DEHYDROGENASE [UBIQUINONE] IRON-SULFUR PROTEIN 4, MITOCHONDRIAL"/>
    <property type="match status" value="1"/>
</dbReference>
<dbReference type="Pfam" id="PF04800">
    <property type="entry name" value="NDUS4"/>
    <property type="match status" value="1"/>
</dbReference>
<accession>A0A0P0Z9I0</accession>
<evidence type="ECO:0000256" key="1">
    <source>
        <dbReference type="ARBA" id="ARBA00004370"/>
    </source>
</evidence>
<keyword evidence="3" id="KW-0679">Respiratory chain</keyword>
<evidence type="ECO:0000313" key="7">
    <source>
        <dbReference type="EMBL" id="BAT31110.1"/>
    </source>
</evidence>
<evidence type="ECO:0000256" key="4">
    <source>
        <dbReference type="ARBA" id="ARBA00022946"/>
    </source>
</evidence>
<proteinExistence type="predicted"/>
<evidence type="ECO:0000256" key="2">
    <source>
        <dbReference type="ARBA" id="ARBA00022448"/>
    </source>
</evidence>
<dbReference type="EMBL" id="LC066397">
    <property type="protein sequence ID" value="BAT31110.1"/>
    <property type="molecule type" value="Genomic_DNA"/>
</dbReference>
<dbReference type="GO" id="GO:0016020">
    <property type="term" value="C:membrane"/>
    <property type="evidence" value="ECO:0007669"/>
    <property type="project" value="UniProtKB-SubCell"/>
</dbReference>
<dbReference type="InterPro" id="IPR006885">
    <property type="entry name" value="NADH_UbQ_FeS_4_mit-like"/>
</dbReference>
<sequence length="101" mass="12087">MVARIYKPTRTAMQSGKAKTQEWLLIYEPQEPKRIDPLMGYTSSGDMLSQLRLSFETREQAVEYAERNDIPYRVEEPKETKRVRVAYADNFKYDRRQPWTH</sequence>